<dbReference type="PANTHER" id="PTHR12589:SF7">
    <property type="entry name" value="6-PYRUVOYL TETRAHYDROBIOPTERIN SYNTHASE"/>
    <property type="match status" value="1"/>
</dbReference>
<dbReference type="Pfam" id="PF01242">
    <property type="entry name" value="PTPS"/>
    <property type="match status" value="1"/>
</dbReference>
<evidence type="ECO:0000256" key="8">
    <source>
        <dbReference type="ARBA" id="ARBA00023239"/>
    </source>
</evidence>
<feature type="compositionally biased region" description="Low complexity" evidence="10">
    <location>
        <begin position="636"/>
        <end position="646"/>
    </location>
</feature>
<dbReference type="GO" id="GO:0006729">
    <property type="term" value="P:tetrahydrobiopterin biosynthetic process"/>
    <property type="evidence" value="ECO:0007669"/>
    <property type="project" value="UniProtKB-UniPathway"/>
</dbReference>
<proteinExistence type="inferred from homology"/>
<comment type="cofactor">
    <cofactor evidence="1">
        <name>Zn(2+)</name>
        <dbReference type="ChEBI" id="CHEBI:29105"/>
    </cofactor>
</comment>
<protein>
    <recommendedName>
        <fullName evidence="4">6-pyruvoyltetrahydropterin synthase</fullName>
        <ecNumber evidence="4">4.2.3.12</ecNumber>
    </recommendedName>
</protein>
<evidence type="ECO:0000256" key="9">
    <source>
        <dbReference type="SAM" id="Coils"/>
    </source>
</evidence>
<reference evidence="11" key="1">
    <citation type="submission" date="2020-09" db="EMBL/GenBank/DDBJ databases">
        <title>Comparative genome analyses of four rice-infecting Rhizoctonia solani isolates reveal extensive enrichment of homogalacturonan modification genes.</title>
        <authorList>
            <person name="Lee D.-Y."/>
            <person name="Jeon J."/>
            <person name="Kim K.-T."/>
            <person name="Cheong K."/>
            <person name="Song H."/>
            <person name="Choi G."/>
            <person name="Ko J."/>
            <person name="Opiyo S.O."/>
            <person name="Zuo S."/>
            <person name="Madhav S."/>
            <person name="Lee Y.-H."/>
            <person name="Wang G.-L."/>
        </authorList>
    </citation>
    <scope>NUCLEOTIDE SEQUENCE</scope>
    <source>
        <strain evidence="11">AG1-IA WGL</strain>
    </source>
</reference>
<evidence type="ECO:0000256" key="5">
    <source>
        <dbReference type="ARBA" id="ARBA00022723"/>
    </source>
</evidence>
<dbReference type="AlphaFoldDB" id="A0A8H7HTA9"/>
<evidence type="ECO:0000256" key="2">
    <source>
        <dbReference type="ARBA" id="ARBA00005126"/>
    </source>
</evidence>
<feature type="compositionally biased region" description="Low complexity" evidence="10">
    <location>
        <begin position="450"/>
        <end position="466"/>
    </location>
</feature>
<accession>A0A8H7HTA9</accession>
<dbReference type="UniPathway" id="UPA00849">
    <property type="reaction ID" value="UER00819"/>
</dbReference>
<evidence type="ECO:0000256" key="7">
    <source>
        <dbReference type="ARBA" id="ARBA00023007"/>
    </source>
</evidence>
<keyword evidence="6" id="KW-0862">Zinc</keyword>
<dbReference type="OrthoDB" id="14045at2759"/>
<evidence type="ECO:0000313" key="11">
    <source>
        <dbReference type="EMBL" id="KAF8708087.1"/>
    </source>
</evidence>
<name>A0A8H7HTA9_9AGAM</name>
<keyword evidence="7" id="KW-0783">Tetrahydrobiopterin biosynthesis</keyword>
<gene>
    <name evidence="11" type="ORF">RHS03_03646</name>
</gene>
<organism evidence="11 12">
    <name type="scientific">Rhizoctonia solani</name>
    <dbReference type="NCBI Taxonomy" id="456999"/>
    <lineage>
        <taxon>Eukaryota</taxon>
        <taxon>Fungi</taxon>
        <taxon>Dikarya</taxon>
        <taxon>Basidiomycota</taxon>
        <taxon>Agaricomycotina</taxon>
        <taxon>Agaricomycetes</taxon>
        <taxon>Cantharellales</taxon>
        <taxon>Ceratobasidiaceae</taxon>
        <taxon>Rhizoctonia</taxon>
    </lineage>
</organism>
<dbReference type="PANTHER" id="PTHR12589">
    <property type="entry name" value="PYRUVOYL TETRAHYDROBIOPTERIN SYNTHASE"/>
    <property type="match status" value="1"/>
</dbReference>
<dbReference type="EC" id="4.2.3.12" evidence="4"/>
<feature type="region of interest" description="Disordered" evidence="10">
    <location>
        <begin position="375"/>
        <end position="399"/>
    </location>
</feature>
<evidence type="ECO:0000256" key="10">
    <source>
        <dbReference type="SAM" id="MobiDB-lite"/>
    </source>
</evidence>
<comment type="pathway">
    <text evidence="2">Cofactor biosynthesis; tetrahydrobiopterin biosynthesis; tetrahydrobiopterin from 7,8-dihydroneopterin triphosphate: step 1/3.</text>
</comment>
<evidence type="ECO:0000256" key="6">
    <source>
        <dbReference type="ARBA" id="ARBA00022833"/>
    </source>
</evidence>
<feature type="region of interest" description="Disordered" evidence="10">
    <location>
        <begin position="626"/>
        <end position="646"/>
    </location>
</feature>
<dbReference type="InterPro" id="IPR038418">
    <property type="entry name" value="6-PTP_synth/QueD_sf"/>
</dbReference>
<feature type="coiled-coil region" evidence="9">
    <location>
        <begin position="320"/>
        <end position="375"/>
    </location>
</feature>
<dbReference type="GO" id="GO:0003874">
    <property type="term" value="F:6-pyruvoyltetrahydropterin synthase activity"/>
    <property type="evidence" value="ECO:0007669"/>
    <property type="project" value="UniProtKB-EC"/>
</dbReference>
<feature type="coiled-coil region" evidence="9">
    <location>
        <begin position="250"/>
        <end position="291"/>
    </location>
</feature>
<dbReference type="FunFam" id="3.30.479.10:FF:000003">
    <property type="entry name" value="6-pyruvoyl tetrahydrobiopterin synthase"/>
    <property type="match status" value="1"/>
</dbReference>
<evidence type="ECO:0000256" key="1">
    <source>
        <dbReference type="ARBA" id="ARBA00001947"/>
    </source>
</evidence>
<feature type="compositionally biased region" description="Polar residues" evidence="10">
    <location>
        <begin position="375"/>
        <end position="397"/>
    </location>
</feature>
<evidence type="ECO:0000256" key="4">
    <source>
        <dbReference type="ARBA" id="ARBA00013100"/>
    </source>
</evidence>
<dbReference type="InterPro" id="IPR007115">
    <property type="entry name" value="6-PTP_synth/QueD"/>
</dbReference>
<evidence type="ECO:0000313" key="12">
    <source>
        <dbReference type="Proteomes" id="UP000602905"/>
    </source>
</evidence>
<feature type="compositionally biased region" description="Low complexity" evidence="10">
    <location>
        <begin position="545"/>
        <end position="556"/>
    </location>
</feature>
<dbReference type="EMBL" id="JACYCD010000049">
    <property type="protein sequence ID" value="KAF8708087.1"/>
    <property type="molecule type" value="Genomic_DNA"/>
</dbReference>
<dbReference type="GO" id="GO:0005739">
    <property type="term" value="C:mitochondrion"/>
    <property type="evidence" value="ECO:0007669"/>
    <property type="project" value="TreeGrafter"/>
</dbReference>
<dbReference type="Gene3D" id="3.30.479.10">
    <property type="entry name" value="6-pyruvoyl tetrahydropterin synthase/QueD"/>
    <property type="match status" value="1"/>
</dbReference>
<sequence length="646" mass="70684">MALPTIPRQVEPVPVVRLSRTFSVSAAHRLHSIYLTDEENQKLYGPCNRQYGHGHNYKITVSLVGQVDPHTGMVVNLRVLKSIAQQYVADLLDHRNLDMEVDYFIKRPSTTENLAVFIWQQMCVGLRDMGLPDSLLDNITIEETDANCCISSSSFCHHPHPTRLPVITMDSDTKSELEIGPNALSEIFTPEIKAEVTALVQAALSKIQPSGFDCSINKASPCTIRVSSVDAETEADRKYKEITSAFEAKLAETDMQLQSAYRDLSDAQDQLEKQRAKSVQLEQRILQMSETEGILKSTLTALHAERDSALSREREALLCRDRAEMHNAQLSSQISELQGDLDLKTAELNDASYKQQRLESLINELNKENASLRQTLSPQGAPTGAPTQSGVATSPQMGQPPANLYFSVPMAPGGRRHTAPNAFAPVAPTILSIPPISRLPKRARADSNASPTSDSTQSRASSGSSTNFALRPIKVEHSASNPLASTEIVPPNHNGDVLPRYKAYSSISPVTPVSPYYTQQTAFASPAHHQNQPPYQAPPGVPQGSTSAPPAMAASPVKCHPPQSFVSAPAHTTKPAPQWGPIQEFINQMFAFTVPGFPECKICKVRPMSPNRPTLPPTVPDLLAHAEQHHGKTMAPRPTQRQQTQP</sequence>
<evidence type="ECO:0000256" key="3">
    <source>
        <dbReference type="ARBA" id="ARBA00009164"/>
    </source>
</evidence>
<feature type="non-terminal residue" evidence="11">
    <location>
        <position position="646"/>
    </location>
</feature>
<keyword evidence="8" id="KW-0456">Lyase</keyword>
<keyword evidence="9" id="KW-0175">Coiled coil</keyword>
<dbReference type="Proteomes" id="UP000602905">
    <property type="component" value="Unassembled WGS sequence"/>
</dbReference>
<feature type="region of interest" description="Disordered" evidence="10">
    <location>
        <begin position="527"/>
        <end position="557"/>
    </location>
</feature>
<feature type="region of interest" description="Disordered" evidence="10">
    <location>
        <begin position="435"/>
        <end position="467"/>
    </location>
</feature>
<comment type="caution">
    <text evidence="11">The sequence shown here is derived from an EMBL/GenBank/DDBJ whole genome shotgun (WGS) entry which is preliminary data.</text>
</comment>
<keyword evidence="5" id="KW-0479">Metal-binding</keyword>
<dbReference type="GO" id="GO:0046872">
    <property type="term" value="F:metal ion binding"/>
    <property type="evidence" value="ECO:0007669"/>
    <property type="project" value="UniProtKB-KW"/>
</dbReference>
<dbReference type="SUPFAM" id="SSF55620">
    <property type="entry name" value="Tetrahydrobiopterin biosynthesis enzymes-like"/>
    <property type="match status" value="1"/>
</dbReference>
<comment type="similarity">
    <text evidence="3">Belongs to the PTPS family.</text>
</comment>